<dbReference type="GO" id="GO:0030234">
    <property type="term" value="F:enzyme regulator activity"/>
    <property type="evidence" value="ECO:0007669"/>
    <property type="project" value="InterPro"/>
</dbReference>
<dbReference type="PIRSF" id="PIRSF039144">
    <property type="entry name" value="GlnB"/>
    <property type="match status" value="1"/>
</dbReference>
<evidence type="ECO:0000313" key="6">
    <source>
        <dbReference type="EMBL" id="SDB55555.1"/>
    </source>
</evidence>
<dbReference type="GO" id="GO:0005829">
    <property type="term" value="C:cytosol"/>
    <property type="evidence" value="ECO:0007669"/>
    <property type="project" value="TreeGrafter"/>
</dbReference>
<dbReference type="SMART" id="SM00938">
    <property type="entry name" value="P-II"/>
    <property type="match status" value="1"/>
</dbReference>
<reference evidence="6 7" key="1">
    <citation type="submission" date="2016-10" db="EMBL/GenBank/DDBJ databases">
        <authorList>
            <person name="de Groot N.N."/>
        </authorList>
    </citation>
    <scope>NUCLEOTIDE SEQUENCE [LARGE SCALE GENOMIC DNA]</scope>
    <source>
        <strain evidence="6 7">ASO4-2</strain>
    </source>
</reference>
<dbReference type="InterPro" id="IPR017918">
    <property type="entry name" value="N-reg_PII_CS"/>
</dbReference>
<dbReference type="GO" id="GO:0006808">
    <property type="term" value="P:regulation of nitrogen utilization"/>
    <property type="evidence" value="ECO:0007669"/>
    <property type="project" value="InterPro"/>
</dbReference>
<dbReference type="PANTHER" id="PTHR30115">
    <property type="entry name" value="NITROGEN REGULATORY PROTEIN P-II"/>
    <property type="match status" value="1"/>
</dbReference>
<dbReference type="InterPro" id="IPR002187">
    <property type="entry name" value="N-reg_PII"/>
</dbReference>
<dbReference type="PROSITE" id="PS51343">
    <property type="entry name" value="PII_GLNB_DOM"/>
    <property type="match status" value="1"/>
</dbReference>
<protein>
    <submittedName>
        <fullName evidence="6">Nitrogen regulatory protein P-II family</fullName>
    </submittedName>
</protein>
<dbReference type="OrthoDB" id="9802729at2"/>
<dbReference type="Gene3D" id="3.30.70.120">
    <property type="match status" value="1"/>
</dbReference>
<name>A0A1G6EF30_9BACT</name>
<dbReference type="InterPro" id="IPR011322">
    <property type="entry name" value="N-reg_PII-like_a/b"/>
</dbReference>
<dbReference type="InterPro" id="IPR002332">
    <property type="entry name" value="N-reg_PII_urydylation_site"/>
</dbReference>
<gene>
    <name evidence="6" type="ORF">SAMN05660653_02784</name>
</gene>
<dbReference type="Pfam" id="PF00543">
    <property type="entry name" value="P-II"/>
    <property type="match status" value="1"/>
</dbReference>
<feature type="modified residue" description="O-UMP-tyrosine" evidence="3">
    <location>
        <position position="51"/>
    </location>
</feature>
<dbReference type="PROSITE" id="PS00638">
    <property type="entry name" value="PII_GLNB_CTER"/>
    <property type="match status" value="1"/>
</dbReference>
<dbReference type="EMBL" id="FMXO01000017">
    <property type="protein sequence ID" value="SDB55555.1"/>
    <property type="molecule type" value="Genomic_DNA"/>
</dbReference>
<keyword evidence="2" id="KW-0547">Nucleotide-binding</keyword>
<dbReference type="FunFam" id="3.30.70.120:FF:000001">
    <property type="entry name" value="Nitrogen regulatory protein P-II"/>
    <property type="match status" value="1"/>
</dbReference>
<evidence type="ECO:0000256" key="1">
    <source>
        <dbReference type="ARBA" id="ARBA00022553"/>
    </source>
</evidence>
<dbReference type="AlphaFoldDB" id="A0A1G6EF30"/>
<comment type="similarity">
    <text evidence="5">Belongs to the P(II) protein family.</text>
</comment>
<organism evidence="6 7">
    <name type="scientific">Desulfonatronum thiosulfatophilum</name>
    <dbReference type="NCBI Taxonomy" id="617002"/>
    <lineage>
        <taxon>Bacteria</taxon>
        <taxon>Pseudomonadati</taxon>
        <taxon>Thermodesulfobacteriota</taxon>
        <taxon>Desulfovibrionia</taxon>
        <taxon>Desulfovibrionales</taxon>
        <taxon>Desulfonatronaceae</taxon>
        <taxon>Desulfonatronum</taxon>
    </lineage>
</organism>
<dbReference type="SUPFAM" id="SSF54913">
    <property type="entry name" value="GlnB-like"/>
    <property type="match status" value="1"/>
</dbReference>
<proteinExistence type="inferred from homology"/>
<keyword evidence="1 4" id="KW-0597">Phosphoprotein</keyword>
<dbReference type="RefSeq" id="WP_092123100.1">
    <property type="nucleotide sequence ID" value="NZ_FMXO01000017.1"/>
</dbReference>
<evidence type="ECO:0000256" key="5">
    <source>
        <dbReference type="RuleBase" id="RU003936"/>
    </source>
</evidence>
<dbReference type="PANTHER" id="PTHR30115:SF20">
    <property type="entry name" value="NITROGEN REGULATORY PROTEIN GLNK"/>
    <property type="match status" value="1"/>
</dbReference>
<dbReference type="InterPro" id="IPR015867">
    <property type="entry name" value="N-reg_PII/ATP_PRibTrfase_C"/>
</dbReference>
<dbReference type="GO" id="GO:0005524">
    <property type="term" value="F:ATP binding"/>
    <property type="evidence" value="ECO:0007669"/>
    <property type="project" value="TreeGrafter"/>
</dbReference>
<keyword evidence="7" id="KW-1185">Reference proteome</keyword>
<dbReference type="Proteomes" id="UP000198771">
    <property type="component" value="Unassembled WGS sequence"/>
</dbReference>
<evidence type="ECO:0000256" key="2">
    <source>
        <dbReference type="ARBA" id="ARBA00022741"/>
    </source>
</evidence>
<evidence type="ECO:0000313" key="7">
    <source>
        <dbReference type="Proteomes" id="UP000198771"/>
    </source>
</evidence>
<dbReference type="PROSITE" id="PS00496">
    <property type="entry name" value="PII_GLNB_UMP"/>
    <property type="match status" value="1"/>
</dbReference>
<evidence type="ECO:0000256" key="4">
    <source>
        <dbReference type="PIRSR" id="PIRSR602187-50"/>
    </source>
</evidence>
<evidence type="ECO:0000256" key="3">
    <source>
        <dbReference type="PIRSR" id="PIRSR039144-50"/>
    </source>
</evidence>
<accession>A0A1G6EF30</accession>
<dbReference type="PRINTS" id="PR00340">
    <property type="entry name" value="PIIGLNB"/>
</dbReference>
<sequence>MKMITAIIKPFKLDDVRTALTEAGVQGLTVTEVRGFGRQKGHTEVYRGAEYVVDFRPKLKLEAAIPDDMEDKVVQVIQSAAHTGKIGDGKIFVYNLEKCVRIRTSESGPDAL</sequence>
<dbReference type="STRING" id="617002.SAMN05660653_02784"/>